<dbReference type="AlphaFoldDB" id="A0A1D2JN76"/>
<dbReference type="EMBL" id="LZYO01000021">
    <property type="protein sequence ID" value="ODH43989.1"/>
    <property type="molecule type" value="Genomic_DNA"/>
</dbReference>
<evidence type="ECO:0000313" key="1">
    <source>
        <dbReference type="EMBL" id="ODH43989.1"/>
    </source>
</evidence>
<accession>A0A1D2JN76</accession>
<gene>
    <name evidence="1" type="ORF">ACO22_00961</name>
</gene>
<dbReference type="VEuPathDB" id="FungiDB:PABG_11277"/>
<proteinExistence type="predicted"/>
<comment type="caution">
    <text evidence="1">The sequence shown here is derived from an EMBL/GenBank/DDBJ whole genome shotgun (WGS) entry which is preliminary data.</text>
</comment>
<protein>
    <submittedName>
        <fullName evidence="1">Uncharacterized protein</fullName>
    </submittedName>
</protein>
<evidence type="ECO:0000313" key="2">
    <source>
        <dbReference type="Proteomes" id="UP000242814"/>
    </source>
</evidence>
<sequence>MSCHINDAIFSKINHRTNLPRDNYSPLTVRLRPFINRAIWDDIHTQRTDVIGFLGYSFVEYLVIPAGVLKYTGVKKVGFHGDSLQGSGAH</sequence>
<name>A0A1D2JN76_PARBR</name>
<reference evidence="1 2" key="1">
    <citation type="submission" date="2016-06" db="EMBL/GenBank/DDBJ databases">
        <authorList>
            <person name="Kjaerup R.B."/>
            <person name="Dalgaard T.S."/>
            <person name="Juul-Madsen H.R."/>
        </authorList>
    </citation>
    <scope>NUCLEOTIDE SEQUENCE [LARGE SCALE GENOMIC DNA]</scope>
    <source>
        <strain evidence="1 2">Pb300</strain>
    </source>
</reference>
<dbReference type="Proteomes" id="UP000242814">
    <property type="component" value="Unassembled WGS sequence"/>
</dbReference>
<organism evidence="1 2">
    <name type="scientific">Paracoccidioides brasiliensis</name>
    <dbReference type="NCBI Taxonomy" id="121759"/>
    <lineage>
        <taxon>Eukaryota</taxon>
        <taxon>Fungi</taxon>
        <taxon>Dikarya</taxon>
        <taxon>Ascomycota</taxon>
        <taxon>Pezizomycotina</taxon>
        <taxon>Eurotiomycetes</taxon>
        <taxon>Eurotiomycetidae</taxon>
        <taxon>Onygenales</taxon>
        <taxon>Ajellomycetaceae</taxon>
        <taxon>Paracoccidioides</taxon>
    </lineage>
</organism>
<dbReference type="VEuPathDB" id="FungiDB:PADG_11757"/>